<name>A0A1G4MBV8_LACFM</name>
<accession>A0A1G4MBV8</accession>
<dbReference type="Gene3D" id="2.130.10.10">
    <property type="entry name" value="YVTN repeat-like/Quinoprotein amine dehydrogenase"/>
    <property type="match status" value="1"/>
</dbReference>
<dbReference type="OMA" id="LVCCNTQ"/>
<sequence>MDKTPRVSYTLRAHESGITCLKLIELHSIPVLLSGDSQGNLFAWNFVTRRPFAYHAVKSQASIISLDYKGGYFTVQSRDNLLRFFKLDLDPSIPSGLRSSEKLSSLTPVYEIPINTLNFANVVIQHIVNDKFRLWCCNTMHSENLDVYCFDLGDNKSLKREFNSLDPFPIVKDLTKDSSKFKFEKLGIIMRLTEHEGIVYVGYESGFVLGLKMLPTIDDQKENSAENSKSLQFIDSGVNVGCTSLMELIYISAIHYPNPVLSLYYSQQRNVVLSTSTEDQIGLHTIKTLPELTSEDKAKKFYMSIGMKLVESEDIEKSNESIVLPTSKISHIATTDNSIVVSNWKGQTLVINDSVVSQRYFKARSNVHVEESCQGSFAEKKEVESPMIKVSAMTCLCGGLSNLDVYKSVGEQRRAAKVFGQNWCLIGYEDGSIVMQNI</sequence>
<organism evidence="1 2">
    <name type="scientific">Lachancea fermentati</name>
    <name type="common">Zygosaccharomyces fermentati</name>
    <dbReference type="NCBI Taxonomy" id="4955"/>
    <lineage>
        <taxon>Eukaryota</taxon>
        <taxon>Fungi</taxon>
        <taxon>Dikarya</taxon>
        <taxon>Ascomycota</taxon>
        <taxon>Saccharomycotina</taxon>
        <taxon>Saccharomycetes</taxon>
        <taxon>Saccharomycetales</taxon>
        <taxon>Saccharomycetaceae</taxon>
        <taxon>Lachancea</taxon>
    </lineage>
</organism>
<keyword evidence="2" id="KW-1185">Reference proteome</keyword>
<dbReference type="STRING" id="4955.A0A1G4MBV8"/>
<dbReference type="EMBL" id="LT598492">
    <property type="protein sequence ID" value="SCW01306.1"/>
    <property type="molecule type" value="Genomic_DNA"/>
</dbReference>
<reference evidence="1 2" key="1">
    <citation type="submission" date="2016-03" db="EMBL/GenBank/DDBJ databases">
        <authorList>
            <person name="Devillers H."/>
        </authorList>
    </citation>
    <scope>NUCLEOTIDE SEQUENCE [LARGE SCALE GENOMIC DNA]</scope>
    <source>
        <strain evidence="1">CBS 6772</strain>
    </source>
</reference>
<dbReference type="OrthoDB" id="7668193at2759"/>
<dbReference type="SUPFAM" id="SSF50978">
    <property type="entry name" value="WD40 repeat-like"/>
    <property type="match status" value="1"/>
</dbReference>
<dbReference type="InterPro" id="IPR036322">
    <property type="entry name" value="WD40_repeat_dom_sf"/>
</dbReference>
<evidence type="ECO:0000313" key="2">
    <source>
        <dbReference type="Proteomes" id="UP000190831"/>
    </source>
</evidence>
<dbReference type="AlphaFoldDB" id="A0A1G4MBV8"/>
<evidence type="ECO:0000313" key="1">
    <source>
        <dbReference type="EMBL" id="SCW01306.1"/>
    </source>
</evidence>
<proteinExistence type="predicted"/>
<dbReference type="Proteomes" id="UP000190831">
    <property type="component" value="Chromosome D"/>
</dbReference>
<dbReference type="InterPro" id="IPR015943">
    <property type="entry name" value="WD40/YVTN_repeat-like_dom_sf"/>
</dbReference>
<gene>
    <name evidence="1" type="ORF">LAFE_0D09670G</name>
</gene>
<protein>
    <submittedName>
        <fullName evidence="1">LAFE_0D09670g1_1</fullName>
    </submittedName>
</protein>